<evidence type="ECO:0000313" key="3">
    <source>
        <dbReference type="Proteomes" id="UP001189429"/>
    </source>
</evidence>
<reference evidence="2" key="1">
    <citation type="submission" date="2023-10" db="EMBL/GenBank/DDBJ databases">
        <authorList>
            <person name="Chen Y."/>
            <person name="Shah S."/>
            <person name="Dougan E. K."/>
            <person name="Thang M."/>
            <person name="Chan C."/>
        </authorList>
    </citation>
    <scope>NUCLEOTIDE SEQUENCE [LARGE SCALE GENOMIC DNA]</scope>
</reference>
<evidence type="ECO:0000313" key="2">
    <source>
        <dbReference type="EMBL" id="CAK0869013.1"/>
    </source>
</evidence>
<evidence type="ECO:0000256" key="1">
    <source>
        <dbReference type="SAM" id="MobiDB-lite"/>
    </source>
</evidence>
<feature type="non-terminal residue" evidence="2">
    <location>
        <position position="1"/>
    </location>
</feature>
<protein>
    <submittedName>
        <fullName evidence="2">Uncharacterized protein</fullName>
    </submittedName>
</protein>
<gene>
    <name evidence="2" type="ORF">PCOR1329_LOCUS55509</name>
</gene>
<keyword evidence="3" id="KW-1185">Reference proteome</keyword>
<dbReference type="EMBL" id="CAUYUJ010016809">
    <property type="protein sequence ID" value="CAK0869013.1"/>
    <property type="molecule type" value="Genomic_DNA"/>
</dbReference>
<proteinExistence type="predicted"/>
<feature type="region of interest" description="Disordered" evidence="1">
    <location>
        <begin position="1"/>
        <end position="21"/>
    </location>
</feature>
<sequence>ELHARLSEAEALPTAPSGRRDPNEQLFNAHAWCSWAMLAALELPDVPFHVLLSTHRAATALQGAIAERRAPDAKTAPERRRSTPAAPEVCEVLKQFDGDPCAQHLKQDWLLKAFKIPEARRRDARHFAELFNAATEDFCLRAKQRGITATPLSKRILATCTIFRLLLTSQKPPKAFVLRFGPALRLLANYKGDCGMRYAPRDARGADVELAANGLLAYFTRLADSVAQLVSSSASNSGARPVGAPDLVLPVASPPVMCWICGEGFTRDGAFFKRCSDARGGCAEYRKRPLWRARQGGVKPLLPWVKRRILQSATFHLTFSVPGSLSLHWNRPEAIAVAKARCEEHVSFRVLLLGNGQEEALQSGLTGNRILISQASATLAVALPPSSTRLKDSIVVIFGQDTDDLRKCQLLTAQREAYKALAAQRARVDAIFAEIPVGQAAVNALPLNGVPRQFLDCAAQMPEVERCGATRSGLGTVRHPSGAARPEGDVSDELSESDGDERAAT</sequence>
<name>A0ABN9VAD2_9DINO</name>
<feature type="non-terminal residue" evidence="2">
    <location>
        <position position="505"/>
    </location>
</feature>
<dbReference type="Proteomes" id="UP001189429">
    <property type="component" value="Unassembled WGS sequence"/>
</dbReference>
<feature type="region of interest" description="Disordered" evidence="1">
    <location>
        <begin position="470"/>
        <end position="505"/>
    </location>
</feature>
<accession>A0ABN9VAD2</accession>
<feature type="compositionally biased region" description="Acidic residues" evidence="1">
    <location>
        <begin position="489"/>
        <end position="499"/>
    </location>
</feature>
<organism evidence="2 3">
    <name type="scientific">Prorocentrum cordatum</name>
    <dbReference type="NCBI Taxonomy" id="2364126"/>
    <lineage>
        <taxon>Eukaryota</taxon>
        <taxon>Sar</taxon>
        <taxon>Alveolata</taxon>
        <taxon>Dinophyceae</taxon>
        <taxon>Prorocentrales</taxon>
        <taxon>Prorocentraceae</taxon>
        <taxon>Prorocentrum</taxon>
    </lineage>
</organism>
<comment type="caution">
    <text evidence="2">The sequence shown here is derived from an EMBL/GenBank/DDBJ whole genome shotgun (WGS) entry which is preliminary data.</text>
</comment>